<keyword evidence="3" id="KW-1185">Reference proteome</keyword>
<protein>
    <submittedName>
        <fullName evidence="2">Uncharacterized protein</fullName>
    </submittedName>
</protein>
<dbReference type="EMBL" id="JAUKUD010000002">
    <property type="protein sequence ID" value="KAK0752343.1"/>
    <property type="molecule type" value="Genomic_DNA"/>
</dbReference>
<proteinExistence type="predicted"/>
<dbReference type="AlphaFoldDB" id="A0AA40F6X0"/>
<comment type="caution">
    <text evidence="2">The sequence shown here is derived from an EMBL/GenBank/DDBJ whole genome shotgun (WGS) entry which is preliminary data.</text>
</comment>
<sequence length="548" mass="60567">MIADNSEDDGRILSRVYQELADDDMAWQGAPFMIPKDQPTTGGLKRGHQGVSKVRPLAYIPPFKIPKHLRDALTIPTEPYNAYTRDTANQDNPETLPTPQGTPDYLISDEHFLDPVQNMSRHPGGHSVGSSVTNVSPRTTPWRPHAPGTPTRASQATHDGSVLFPASLEGSHQDRHHCSKVQPAITRSDNIPWDEASRQDSCHTLHSSPAAHSRGFFPSSHSGHSIASILQPGNTNVMSSKPDSHKTARPGSGGIGVEKQGRLKGRKSATDLVAYWESRNVRPRPARSQTLAGNEAIRQPAHTLQRPAAKSSLTNLRDAYRQNSAVRKDSVESTSRRWTPSWIRGLIGMPEPYQTKLTEMPKRTAARRPDPSDVPRDHGSSATTKTVDRDFKNTVDKMEHLVNEATVLANQTANCEDKGRVNNHALVEMERNDAATHLPSVNESLPGEIEIADHEASMMPMETRKVTIRTLTKDTAIRTPIPRRPEPKHFRSMPGMHSGNIGFNIPRRSSSLLKDIPSPSEYWKASSSSRQVARPLDVRPSGWNPPTE</sequence>
<evidence type="ECO:0000313" key="3">
    <source>
        <dbReference type="Proteomes" id="UP001172155"/>
    </source>
</evidence>
<evidence type="ECO:0000313" key="2">
    <source>
        <dbReference type="EMBL" id="KAK0752343.1"/>
    </source>
</evidence>
<feature type="compositionally biased region" description="Polar residues" evidence="1">
    <location>
        <begin position="128"/>
        <end position="139"/>
    </location>
</feature>
<feature type="region of interest" description="Disordered" evidence="1">
    <location>
        <begin position="115"/>
        <end position="156"/>
    </location>
</feature>
<evidence type="ECO:0000256" key="1">
    <source>
        <dbReference type="SAM" id="MobiDB-lite"/>
    </source>
</evidence>
<accession>A0AA40F6X0</accession>
<feature type="region of interest" description="Disordered" evidence="1">
    <location>
        <begin position="237"/>
        <end position="266"/>
    </location>
</feature>
<feature type="compositionally biased region" description="Basic and acidic residues" evidence="1">
    <location>
        <begin position="359"/>
        <end position="379"/>
    </location>
</feature>
<feature type="region of interest" description="Disordered" evidence="1">
    <location>
        <begin position="359"/>
        <end position="385"/>
    </location>
</feature>
<reference evidence="2" key="1">
    <citation type="submission" date="2023-06" db="EMBL/GenBank/DDBJ databases">
        <title>Genome-scale phylogeny and comparative genomics of the fungal order Sordariales.</title>
        <authorList>
            <consortium name="Lawrence Berkeley National Laboratory"/>
            <person name="Hensen N."/>
            <person name="Bonometti L."/>
            <person name="Westerberg I."/>
            <person name="Brannstrom I.O."/>
            <person name="Guillou S."/>
            <person name="Cros-Aarteil S."/>
            <person name="Calhoun S."/>
            <person name="Haridas S."/>
            <person name="Kuo A."/>
            <person name="Mondo S."/>
            <person name="Pangilinan J."/>
            <person name="Riley R."/>
            <person name="LaButti K."/>
            <person name="Andreopoulos B."/>
            <person name="Lipzen A."/>
            <person name="Chen C."/>
            <person name="Yanf M."/>
            <person name="Daum C."/>
            <person name="Ng V."/>
            <person name="Clum A."/>
            <person name="Steindorff A."/>
            <person name="Ohm R."/>
            <person name="Martin F."/>
            <person name="Silar P."/>
            <person name="Natvig D."/>
            <person name="Lalanne C."/>
            <person name="Gautier V."/>
            <person name="Ament-velasquez S.L."/>
            <person name="Kruys A."/>
            <person name="Hutchinson M.I."/>
            <person name="Powell A.J."/>
            <person name="Barry K."/>
            <person name="Miller A.N."/>
            <person name="Grigoriev I.V."/>
            <person name="Debuchy R."/>
            <person name="Gladieux P."/>
            <person name="Thoren M.H."/>
            <person name="Johannesson H."/>
        </authorList>
    </citation>
    <scope>NUCLEOTIDE SEQUENCE</scope>
    <source>
        <strain evidence="2">SMH3187-1</strain>
    </source>
</reference>
<dbReference type="Proteomes" id="UP001172155">
    <property type="component" value="Unassembled WGS sequence"/>
</dbReference>
<feature type="region of interest" description="Disordered" evidence="1">
    <location>
        <begin position="30"/>
        <end position="49"/>
    </location>
</feature>
<name>A0AA40F6X0_9PEZI</name>
<organism evidence="2 3">
    <name type="scientific">Schizothecium vesticola</name>
    <dbReference type="NCBI Taxonomy" id="314040"/>
    <lineage>
        <taxon>Eukaryota</taxon>
        <taxon>Fungi</taxon>
        <taxon>Dikarya</taxon>
        <taxon>Ascomycota</taxon>
        <taxon>Pezizomycotina</taxon>
        <taxon>Sordariomycetes</taxon>
        <taxon>Sordariomycetidae</taxon>
        <taxon>Sordariales</taxon>
        <taxon>Schizotheciaceae</taxon>
        <taxon>Schizothecium</taxon>
    </lineage>
</organism>
<feature type="region of interest" description="Disordered" evidence="1">
    <location>
        <begin position="503"/>
        <end position="548"/>
    </location>
</feature>
<gene>
    <name evidence="2" type="ORF">B0T18DRAFT_88594</name>
</gene>